<evidence type="ECO:0000313" key="8">
    <source>
        <dbReference type="Proteomes" id="UP001634394"/>
    </source>
</evidence>
<proteinExistence type="inferred from homology"/>
<dbReference type="Proteomes" id="UP001634394">
    <property type="component" value="Unassembled WGS sequence"/>
</dbReference>
<dbReference type="SUPFAM" id="SSF51161">
    <property type="entry name" value="Trimeric LpxA-like enzymes"/>
    <property type="match status" value="1"/>
</dbReference>
<comment type="similarity">
    <text evidence="2">Belongs to the dynactin subunits 5/6 family. Dynactin subunit 6 subfamily.</text>
</comment>
<comment type="caution">
    <text evidence="7">The sequence shown here is derived from an EMBL/GenBank/DDBJ whole genome shotgun (WGS) entry which is preliminary data.</text>
</comment>
<evidence type="ECO:0000256" key="1">
    <source>
        <dbReference type="ARBA" id="ARBA00004245"/>
    </source>
</evidence>
<keyword evidence="4" id="KW-0963">Cytoplasm</keyword>
<dbReference type="PANTHER" id="PTHR13072">
    <property type="entry name" value="DYNACTIN 6"/>
    <property type="match status" value="1"/>
</dbReference>
<evidence type="ECO:0000313" key="7">
    <source>
        <dbReference type="EMBL" id="KAL3885714.1"/>
    </source>
</evidence>
<name>A0ABD3XHG7_SINWO</name>
<evidence type="ECO:0000256" key="2">
    <source>
        <dbReference type="ARBA" id="ARBA00007719"/>
    </source>
</evidence>
<dbReference type="EMBL" id="JBJQND010000002">
    <property type="protein sequence ID" value="KAL3885714.1"/>
    <property type="molecule type" value="Genomic_DNA"/>
</dbReference>
<keyword evidence="8" id="KW-1185">Reference proteome</keyword>
<dbReference type="Gene3D" id="2.160.10.10">
    <property type="entry name" value="Hexapeptide repeat proteins"/>
    <property type="match status" value="1"/>
</dbReference>
<evidence type="ECO:0000256" key="5">
    <source>
        <dbReference type="ARBA" id="ARBA00023212"/>
    </source>
</evidence>
<organism evidence="7 8">
    <name type="scientific">Sinanodonta woodiana</name>
    <name type="common">Chinese pond mussel</name>
    <name type="synonym">Anodonta woodiana</name>
    <dbReference type="NCBI Taxonomy" id="1069815"/>
    <lineage>
        <taxon>Eukaryota</taxon>
        <taxon>Metazoa</taxon>
        <taxon>Spiralia</taxon>
        <taxon>Lophotrochozoa</taxon>
        <taxon>Mollusca</taxon>
        <taxon>Bivalvia</taxon>
        <taxon>Autobranchia</taxon>
        <taxon>Heteroconchia</taxon>
        <taxon>Palaeoheterodonta</taxon>
        <taxon>Unionida</taxon>
        <taxon>Unionoidea</taxon>
        <taxon>Unionidae</taxon>
        <taxon>Unioninae</taxon>
        <taxon>Sinanodonta</taxon>
    </lineage>
</organism>
<dbReference type="InterPro" id="IPR011004">
    <property type="entry name" value="Trimer_LpxA-like_sf"/>
</dbReference>
<comment type="function">
    <text evidence="6">Part of the dynactin complex that activates the molecular motor dynein for ultra-processive transport along microtubules.</text>
</comment>
<dbReference type="CDD" id="cd04646">
    <property type="entry name" value="LbH_Dynactin_6"/>
    <property type="match status" value="1"/>
</dbReference>
<reference evidence="7 8" key="1">
    <citation type="submission" date="2024-11" db="EMBL/GenBank/DDBJ databases">
        <title>Chromosome-level genome assembly of the freshwater bivalve Anodonta woodiana.</title>
        <authorList>
            <person name="Chen X."/>
        </authorList>
    </citation>
    <scope>NUCLEOTIDE SEQUENCE [LARGE SCALE GENOMIC DNA]</scope>
    <source>
        <strain evidence="7">MN2024</strain>
        <tissue evidence="7">Gills</tissue>
    </source>
</reference>
<protein>
    <recommendedName>
        <fullName evidence="3">Dynactin subunit 6</fullName>
    </recommendedName>
</protein>
<dbReference type="GO" id="GO:0005856">
    <property type="term" value="C:cytoskeleton"/>
    <property type="evidence" value="ECO:0007669"/>
    <property type="project" value="UniProtKB-SubCell"/>
</dbReference>
<gene>
    <name evidence="7" type="ORF">ACJMK2_025759</name>
</gene>
<comment type="subcellular location">
    <subcellularLocation>
        <location evidence="1">Cytoplasm</location>
        <location evidence="1">Cytoskeleton</location>
    </subcellularLocation>
</comment>
<sequence length="202" mass="21893">MCEGSLILQVYKEYLVTMLDMVPPAPSVKIAPGAVVCDESEIFGDVTIATRTVIHPKAKIIAEAGPIIIGENNIIEELTQIVNRTTEKGGNQTVMIIGNNNVFEVGSYVESLKIGDHNVVEAKAHVGRQVELTSGCIIGSACSITSSEVMQENTVIYGAGCSRRVQREKPPAQALQIDFLTKILPNYHYLKKPSKAATPQRT</sequence>
<dbReference type="PANTHER" id="PTHR13072:SF0">
    <property type="entry name" value="DYNACTIN SUBUNIT 6"/>
    <property type="match status" value="1"/>
</dbReference>
<evidence type="ECO:0000256" key="3">
    <source>
        <dbReference type="ARBA" id="ARBA00016573"/>
    </source>
</evidence>
<keyword evidence="5" id="KW-0206">Cytoskeleton</keyword>
<evidence type="ECO:0000256" key="6">
    <source>
        <dbReference type="ARBA" id="ARBA00034687"/>
    </source>
</evidence>
<accession>A0ABD3XHG7</accession>
<evidence type="ECO:0000256" key="4">
    <source>
        <dbReference type="ARBA" id="ARBA00022490"/>
    </source>
</evidence>
<dbReference type="InterPro" id="IPR027777">
    <property type="entry name" value="DCTN6"/>
</dbReference>
<dbReference type="AlphaFoldDB" id="A0ABD3XHG7"/>